<organism evidence="1 2">
    <name type="scientific">Rubroshorea leprosula</name>
    <dbReference type="NCBI Taxonomy" id="152421"/>
    <lineage>
        <taxon>Eukaryota</taxon>
        <taxon>Viridiplantae</taxon>
        <taxon>Streptophyta</taxon>
        <taxon>Embryophyta</taxon>
        <taxon>Tracheophyta</taxon>
        <taxon>Spermatophyta</taxon>
        <taxon>Magnoliopsida</taxon>
        <taxon>eudicotyledons</taxon>
        <taxon>Gunneridae</taxon>
        <taxon>Pentapetalae</taxon>
        <taxon>rosids</taxon>
        <taxon>malvids</taxon>
        <taxon>Malvales</taxon>
        <taxon>Dipterocarpaceae</taxon>
        <taxon>Rubroshorea</taxon>
    </lineage>
</organism>
<gene>
    <name evidence="1" type="ORF">SLEP1_g15839</name>
</gene>
<comment type="caution">
    <text evidence="1">The sequence shown here is derived from an EMBL/GenBank/DDBJ whole genome shotgun (WGS) entry which is preliminary data.</text>
</comment>
<evidence type="ECO:0000313" key="2">
    <source>
        <dbReference type="Proteomes" id="UP001054252"/>
    </source>
</evidence>
<accession>A0AAV5IY43</accession>
<dbReference type="EMBL" id="BPVZ01000020">
    <property type="protein sequence ID" value="GKV03560.1"/>
    <property type="molecule type" value="Genomic_DNA"/>
</dbReference>
<proteinExistence type="predicted"/>
<sequence>MVVPGGDECPKAAKKSAAELPSRNVCCKVQTSNSTIKFRISSNKLVVKFSRSRPSLMNRTAIIESISATTWVRSMALQRRSPSLNPHNSARRTDALPILTIKPEIQRPVVSLIRPSALVEAISWL</sequence>
<keyword evidence="2" id="KW-1185">Reference proteome</keyword>
<reference evidence="1 2" key="1">
    <citation type="journal article" date="2021" name="Commun. Biol.">
        <title>The genome of Shorea leprosula (Dipterocarpaceae) highlights the ecological relevance of drought in aseasonal tropical rainforests.</title>
        <authorList>
            <person name="Ng K.K.S."/>
            <person name="Kobayashi M.J."/>
            <person name="Fawcett J.A."/>
            <person name="Hatakeyama M."/>
            <person name="Paape T."/>
            <person name="Ng C.H."/>
            <person name="Ang C.C."/>
            <person name="Tnah L.H."/>
            <person name="Lee C.T."/>
            <person name="Nishiyama T."/>
            <person name="Sese J."/>
            <person name="O'Brien M.J."/>
            <person name="Copetti D."/>
            <person name="Mohd Noor M.I."/>
            <person name="Ong R.C."/>
            <person name="Putra M."/>
            <person name="Sireger I.Z."/>
            <person name="Indrioko S."/>
            <person name="Kosugi Y."/>
            <person name="Izuno A."/>
            <person name="Isagi Y."/>
            <person name="Lee S.L."/>
            <person name="Shimizu K.K."/>
        </authorList>
    </citation>
    <scope>NUCLEOTIDE SEQUENCE [LARGE SCALE GENOMIC DNA]</scope>
    <source>
        <strain evidence="1">214</strain>
    </source>
</reference>
<protein>
    <submittedName>
        <fullName evidence="1">Uncharacterized protein</fullName>
    </submittedName>
</protein>
<name>A0AAV5IY43_9ROSI</name>
<dbReference type="AlphaFoldDB" id="A0AAV5IY43"/>
<dbReference type="Proteomes" id="UP001054252">
    <property type="component" value="Unassembled WGS sequence"/>
</dbReference>
<evidence type="ECO:0000313" key="1">
    <source>
        <dbReference type="EMBL" id="GKV03560.1"/>
    </source>
</evidence>